<dbReference type="Pfam" id="PF04586">
    <property type="entry name" value="Peptidase_S78"/>
    <property type="match status" value="1"/>
</dbReference>
<keyword evidence="1" id="KW-1188">Viral release from host cell</keyword>
<dbReference type="AlphaFoldDB" id="A0A7Y6K1R0"/>
<keyword evidence="3" id="KW-0378">Hydrolase</keyword>
<evidence type="ECO:0000256" key="3">
    <source>
        <dbReference type="ARBA" id="ARBA00022801"/>
    </source>
</evidence>
<sequence>MLQAQPKWRGTAAGAHSMSDNLHDALATMRTGPDAAHQQQPAKRERLQYATALLSRGVDIDEDERIIEGVATSGSVDSYGDIVQPGGAEYTLPVPLLFSHHADAPVGAVIAAQRDDSCIRFRAQIARINTPGTLQDRCNEAWESVKAQLVRAVSIGFISLQSQPIAGGGRRHVKWRWCELSLVVLPANLDATIQSVRQLDEPEFVTRFLAEARAVRPLVRRAPARVVKLR</sequence>
<feature type="domain" description="Prohead serine protease" evidence="4">
    <location>
        <begin position="67"/>
        <end position="200"/>
    </location>
</feature>
<evidence type="ECO:0000256" key="2">
    <source>
        <dbReference type="ARBA" id="ARBA00022670"/>
    </source>
</evidence>
<comment type="caution">
    <text evidence="5">The sequence shown here is derived from an EMBL/GenBank/DDBJ whole genome shotgun (WGS) entry which is preliminary data.</text>
</comment>
<dbReference type="RefSeq" id="WP_176108036.1">
    <property type="nucleotide sequence ID" value="NZ_JAALDK010000001.1"/>
</dbReference>
<keyword evidence="2" id="KW-0645">Protease</keyword>
<organism evidence="5 6">
    <name type="scientific">Paraburkholderia youngii</name>
    <dbReference type="NCBI Taxonomy" id="2782701"/>
    <lineage>
        <taxon>Bacteria</taxon>
        <taxon>Pseudomonadati</taxon>
        <taxon>Pseudomonadota</taxon>
        <taxon>Betaproteobacteria</taxon>
        <taxon>Burkholderiales</taxon>
        <taxon>Burkholderiaceae</taxon>
        <taxon>Paraburkholderia</taxon>
    </lineage>
</organism>
<reference evidence="5 6" key="1">
    <citation type="submission" date="2020-02" db="EMBL/GenBank/DDBJ databases">
        <title>Paraburkholderia simonii sp. nov. and Paraburkholderia youngii sp. nov. Brazilian and Mexican Mimosa-associated rhizobia.</title>
        <authorList>
            <person name="Mavima L."/>
            <person name="Beukes C.W."/>
            <person name="Chan W.Y."/>
            <person name="Palmer M."/>
            <person name="De Meyer S.E."/>
            <person name="James E.K."/>
            <person name="Venter S.N."/>
            <person name="Steenkamp E.T."/>
        </authorList>
    </citation>
    <scope>NUCLEOTIDE SEQUENCE [LARGE SCALE GENOMIC DNA]</scope>
    <source>
        <strain evidence="5 6">JPY169</strain>
    </source>
</reference>
<accession>A0A7Y6K1R0</accession>
<dbReference type="GO" id="GO:0008233">
    <property type="term" value="F:peptidase activity"/>
    <property type="evidence" value="ECO:0007669"/>
    <property type="project" value="UniProtKB-KW"/>
</dbReference>
<dbReference type="InterPro" id="IPR054613">
    <property type="entry name" value="Peptidase_S78_dom"/>
</dbReference>
<name>A0A7Y6K1R0_9BURK</name>
<dbReference type="GO" id="GO:0006508">
    <property type="term" value="P:proteolysis"/>
    <property type="evidence" value="ECO:0007669"/>
    <property type="project" value="UniProtKB-KW"/>
</dbReference>
<evidence type="ECO:0000313" key="5">
    <source>
        <dbReference type="EMBL" id="NUY01558.1"/>
    </source>
</evidence>
<evidence type="ECO:0000313" key="6">
    <source>
        <dbReference type="Proteomes" id="UP000594380"/>
    </source>
</evidence>
<evidence type="ECO:0000259" key="4">
    <source>
        <dbReference type="Pfam" id="PF04586"/>
    </source>
</evidence>
<evidence type="ECO:0000256" key="1">
    <source>
        <dbReference type="ARBA" id="ARBA00022612"/>
    </source>
</evidence>
<dbReference type="GeneID" id="301102243"/>
<dbReference type="EMBL" id="JAALDK010000001">
    <property type="protein sequence ID" value="NUY01558.1"/>
    <property type="molecule type" value="Genomic_DNA"/>
</dbReference>
<protein>
    <submittedName>
        <fullName evidence="5">Peptidase U35</fullName>
    </submittedName>
</protein>
<proteinExistence type="predicted"/>
<dbReference type="Proteomes" id="UP000594380">
    <property type="component" value="Unassembled WGS sequence"/>
</dbReference>
<gene>
    <name evidence="5" type="ORF">G5S42_18070</name>
</gene>